<evidence type="ECO:0000313" key="5">
    <source>
        <dbReference type="Proteomes" id="UP000887568"/>
    </source>
</evidence>
<feature type="signal peptide" evidence="3">
    <location>
        <begin position="1"/>
        <end position="17"/>
    </location>
</feature>
<keyword evidence="2" id="KW-1133">Transmembrane helix</keyword>
<dbReference type="Proteomes" id="UP000887568">
    <property type="component" value="Unplaced"/>
</dbReference>
<accession>A0A913YWM0</accession>
<dbReference type="OrthoDB" id="10492761at2759"/>
<keyword evidence="3" id="KW-0732">Signal</keyword>
<evidence type="ECO:0000256" key="2">
    <source>
        <dbReference type="SAM" id="Phobius"/>
    </source>
</evidence>
<feature type="transmembrane region" description="Helical" evidence="2">
    <location>
        <begin position="90"/>
        <end position="114"/>
    </location>
</feature>
<keyword evidence="5" id="KW-1185">Reference proteome</keyword>
<evidence type="ECO:0000313" key="4">
    <source>
        <dbReference type="EnsemblMetazoa" id="XP_038044189.1"/>
    </source>
</evidence>
<evidence type="ECO:0000256" key="3">
    <source>
        <dbReference type="SAM" id="SignalP"/>
    </source>
</evidence>
<protein>
    <submittedName>
        <fullName evidence="4">Uncharacterized protein</fullName>
    </submittedName>
</protein>
<feature type="compositionally biased region" description="Basic and acidic residues" evidence="1">
    <location>
        <begin position="493"/>
        <end position="503"/>
    </location>
</feature>
<name>A0A913YWM0_PATMI</name>
<evidence type="ECO:0000256" key="1">
    <source>
        <dbReference type="SAM" id="MobiDB-lite"/>
    </source>
</evidence>
<reference evidence="4" key="1">
    <citation type="submission" date="2022-11" db="UniProtKB">
        <authorList>
            <consortium name="EnsemblMetazoa"/>
        </authorList>
    </citation>
    <scope>IDENTIFICATION</scope>
</reference>
<feature type="region of interest" description="Disordered" evidence="1">
    <location>
        <begin position="541"/>
        <end position="583"/>
    </location>
</feature>
<feature type="region of interest" description="Disordered" evidence="1">
    <location>
        <begin position="419"/>
        <end position="474"/>
    </location>
</feature>
<proteinExistence type="predicted"/>
<dbReference type="AlphaFoldDB" id="A0A913YWM0"/>
<keyword evidence="2" id="KW-0472">Membrane</keyword>
<feature type="region of interest" description="Disordered" evidence="1">
    <location>
        <begin position="486"/>
        <end position="507"/>
    </location>
</feature>
<feature type="compositionally biased region" description="Polar residues" evidence="1">
    <location>
        <begin position="446"/>
        <end position="455"/>
    </location>
</feature>
<feature type="region of interest" description="Disordered" evidence="1">
    <location>
        <begin position="226"/>
        <end position="404"/>
    </location>
</feature>
<feature type="compositionally biased region" description="Polar residues" evidence="1">
    <location>
        <begin position="277"/>
        <end position="287"/>
    </location>
</feature>
<keyword evidence="2" id="KW-0812">Transmembrane</keyword>
<sequence length="583" mass="63361">MKTHFSVLLVILTWTLCVEVLNTSATETPTVTADITDTTTENSTIFLNITTPESSTDGNSTLNGTSVPAFVSTKGSPSSNDEWIQGLKTFIFIGFWVVVALVIFILIPTISISLDRMCCRRTYVKTYTVNRRDRIGVELQEATSATLYGSDREDGTTLMLPEPVAAICSPVPTTPPVVEHQNESRYGEHSQQTAESDRSFETTKMQPATESLDSVICQLTNISEDDFAWPSPVKDPTSESLRDRSQSAGVAPGPQLPKNLPRLYSDPQKGRKGPEASLSNEGPTSQPELLGVPRSGSEGGQTPGSFHLVIAKGDKDGATATGAPTSPEEWRNESYLHSPTAASNIAAIPKWESTTTGKDKAPKTPSNPHLSRIHVYEELTDTPSRARSPDNRLSVSESNLLQSPGCKITLPQYFEVNDFTGIPSHPKEAQQAPLGPGRGTPDTIPDSLTQLTQDDSSSDEEDRKHRTKEGYQSAIKVRTRKGLMAGSLSTKHRLSDGALEKRPPIVPQQHFGSLQRCNVPVAGPKARKKNGEAYSKLNRFRPPNKAKLHTSGNVYNKLSPPVDPVENRAETLGGDTSVYETSL</sequence>
<dbReference type="OMA" id="EEWRNES"/>
<feature type="region of interest" description="Disordered" evidence="1">
    <location>
        <begin position="170"/>
        <end position="209"/>
    </location>
</feature>
<dbReference type="GeneID" id="119718841"/>
<dbReference type="RefSeq" id="XP_038044189.1">
    <property type="nucleotide sequence ID" value="XM_038188261.1"/>
</dbReference>
<feature type="compositionally biased region" description="Polar residues" evidence="1">
    <location>
        <begin position="381"/>
        <end position="402"/>
    </location>
</feature>
<feature type="compositionally biased region" description="Basic and acidic residues" evidence="1">
    <location>
        <begin position="236"/>
        <end position="245"/>
    </location>
</feature>
<feature type="chain" id="PRO_5037939791" evidence="3">
    <location>
        <begin position="18"/>
        <end position="583"/>
    </location>
</feature>
<organism evidence="4 5">
    <name type="scientific">Patiria miniata</name>
    <name type="common">Bat star</name>
    <name type="synonym">Asterina miniata</name>
    <dbReference type="NCBI Taxonomy" id="46514"/>
    <lineage>
        <taxon>Eukaryota</taxon>
        <taxon>Metazoa</taxon>
        <taxon>Echinodermata</taxon>
        <taxon>Eleutherozoa</taxon>
        <taxon>Asterozoa</taxon>
        <taxon>Asteroidea</taxon>
        <taxon>Valvatacea</taxon>
        <taxon>Valvatida</taxon>
        <taxon>Asterinidae</taxon>
        <taxon>Patiria</taxon>
    </lineage>
</organism>
<dbReference type="EnsemblMetazoa" id="XM_038188261.1">
    <property type="protein sequence ID" value="XP_038044189.1"/>
    <property type="gene ID" value="LOC119718841"/>
</dbReference>